<proteinExistence type="predicted"/>
<protein>
    <submittedName>
        <fullName evidence="2">Uncharacterized protein</fullName>
    </submittedName>
</protein>
<evidence type="ECO:0000313" key="2">
    <source>
        <dbReference type="EMBL" id="TNN43774.1"/>
    </source>
</evidence>
<evidence type="ECO:0000256" key="1">
    <source>
        <dbReference type="SAM" id="MobiDB-lite"/>
    </source>
</evidence>
<feature type="region of interest" description="Disordered" evidence="1">
    <location>
        <begin position="1"/>
        <end position="65"/>
    </location>
</feature>
<dbReference type="Proteomes" id="UP000314294">
    <property type="component" value="Unassembled WGS sequence"/>
</dbReference>
<dbReference type="EMBL" id="SRLO01000946">
    <property type="protein sequence ID" value="TNN43774.1"/>
    <property type="molecule type" value="Genomic_DNA"/>
</dbReference>
<name>A0A4Z2FST1_9TELE</name>
<organism evidence="2 3">
    <name type="scientific">Liparis tanakae</name>
    <name type="common">Tanaka's snailfish</name>
    <dbReference type="NCBI Taxonomy" id="230148"/>
    <lineage>
        <taxon>Eukaryota</taxon>
        <taxon>Metazoa</taxon>
        <taxon>Chordata</taxon>
        <taxon>Craniata</taxon>
        <taxon>Vertebrata</taxon>
        <taxon>Euteleostomi</taxon>
        <taxon>Actinopterygii</taxon>
        <taxon>Neopterygii</taxon>
        <taxon>Teleostei</taxon>
        <taxon>Neoteleostei</taxon>
        <taxon>Acanthomorphata</taxon>
        <taxon>Eupercaria</taxon>
        <taxon>Perciformes</taxon>
        <taxon>Cottioidei</taxon>
        <taxon>Cottales</taxon>
        <taxon>Liparidae</taxon>
        <taxon>Liparis</taxon>
    </lineage>
</organism>
<gene>
    <name evidence="2" type="ORF">EYF80_046045</name>
</gene>
<feature type="compositionally biased region" description="Basic and acidic residues" evidence="1">
    <location>
        <begin position="29"/>
        <end position="42"/>
    </location>
</feature>
<keyword evidence="3" id="KW-1185">Reference proteome</keyword>
<feature type="compositionally biased region" description="Basic residues" evidence="1">
    <location>
        <begin position="9"/>
        <end position="18"/>
    </location>
</feature>
<feature type="compositionally biased region" description="Basic and acidic residues" evidence="1">
    <location>
        <begin position="52"/>
        <end position="65"/>
    </location>
</feature>
<sequence>MDSQPMLPIHRHAHKHNGAIKYSEASLRGLERGERGAEREGLCVDTTGPLKKNKDATKMSPRSEESWMERLCFGIT</sequence>
<accession>A0A4Z2FST1</accession>
<comment type="caution">
    <text evidence="2">The sequence shown here is derived from an EMBL/GenBank/DDBJ whole genome shotgun (WGS) entry which is preliminary data.</text>
</comment>
<dbReference type="AlphaFoldDB" id="A0A4Z2FST1"/>
<reference evidence="2 3" key="1">
    <citation type="submission" date="2019-03" db="EMBL/GenBank/DDBJ databases">
        <title>First draft genome of Liparis tanakae, snailfish: a comprehensive survey of snailfish specific genes.</title>
        <authorList>
            <person name="Kim W."/>
            <person name="Song I."/>
            <person name="Jeong J.-H."/>
            <person name="Kim D."/>
            <person name="Kim S."/>
            <person name="Ryu S."/>
            <person name="Song J.Y."/>
            <person name="Lee S.K."/>
        </authorList>
    </citation>
    <scope>NUCLEOTIDE SEQUENCE [LARGE SCALE GENOMIC DNA]</scope>
    <source>
        <tissue evidence="2">Muscle</tissue>
    </source>
</reference>
<evidence type="ECO:0000313" key="3">
    <source>
        <dbReference type="Proteomes" id="UP000314294"/>
    </source>
</evidence>